<evidence type="ECO:0000256" key="3">
    <source>
        <dbReference type="ARBA" id="ARBA00022898"/>
    </source>
</evidence>
<sequence>MFARSAPRREAHSMKWARYEGRDILPMWVADMDISSPVEITDALQRRVSMGHFGYAKPWDGVLEAICDWVAYRHQWTIQPEWIVWLPGVIQGFHAAQKMWGRPDRATVVQSPNYPPLRRVTEKYQHAVVHVGSALSGNRWRTDQEQLHHILQQEKPSLLHLCNPSNPEGDIWTAKEMLRLADICAAQGIPVCSDEIHADLVLDPMPHSPVGAQPGLNEQSITLMAASKTFNVAGLACAFAIVPNTQIRKTLHQVLAYETGEVNELGLVATEAAFRHGRAWHGALLAHLKDQRDQLAQHLEGTSIRYHPAPATHLAWLDCRQWAVDPAEHFEAHGLGLSDGKDFGSPGFMRLNFACGTDLFQEALQRLTQAIAQAPLT</sequence>
<dbReference type="CDD" id="cd00609">
    <property type="entry name" value="AAT_like"/>
    <property type="match status" value="1"/>
</dbReference>
<name>A0ABV7ZY54_9GAMM</name>
<protein>
    <recommendedName>
        <fullName evidence="2">cysteine-S-conjugate beta-lyase</fullName>
        <ecNumber evidence="2">4.4.1.13</ecNumber>
    </recommendedName>
</protein>
<dbReference type="PANTHER" id="PTHR43525:SF1">
    <property type="entry name" value="PROTEIN MALY"/>
    <property type="match status" value="1"/>
</dbReference>
<organism evidence="7 8">
    <name type="scientific">Saccharospirillum mangrovi</name>
    <dbReference type="NCBI Taxonomy" id="2161747"/>
    <lineage>
        <taxon>Bacteria</taxon>
        <taxon>Pseudomonadati</taxon>
        <taxon>Pseudomonadota</taxon>
        <taxon>Gammaproteobacteria</taxon>
        <taxon>Oceanospirillales</taxon>
        <taxon>Saccharospirillaceae</taxon>
        <taxon>Saccharospirillum</taxon>
    </lineage>
</organism>
<dbReference type="InterPro" id="IPR015421">
    <property type="entry name" value="PyrdxlP-dep_Trfase_major"/>
</dbReference>
<accession>A0ABV7ZY54</accession>
<dbReference type="EC" id="4.4.1.13" evidence="2"/>
<dbReference type="InterPro" id="IPR051798">
    <property type="entry name" value="Class-II_PLP-Dep_Aminotrans"/>
</dbReference>
<evidence type="ECO:0000256" key="4">
    <source>
        <dbReference type="ARBA" id="ARBA00023239"/>
    </source>
</evidence>
<evidence type="ECO:0000256" key="5">
    <source>
        <dbReference type="ARBA" id="ARBA00037974"/>
    </source>
</evidence>
<evidence type="ECO:0000313" key="7">
    <source>
        <dbReference type="EMBL" id="MFC3853136.1"/>
    </source>
</evidence>
<comment type="cofactor">
    <cofactor evidence="1">
        <name>pyridoxal 5'-phosphate</name>
        <dbReference type="ChEBI" id="CHEBI:597326"/>
    </cofactor>
</comment>
<reference evidence="8" key="1">
    <citation type="journal article" date="2019" name="Int. J. Syst. Evol. Microbiol.">
        <title>The Global Catalogue of Microorganisms (GCM) 10K type strain sequencing project: providing services to taxonomists for standard genome sequencing and annotation.</title>
        <authorList>
            <consortium name="The Broad Institute Genomics Platform"/>
            <consortium name="The Broad Institute Genome Sequencing Center for Infectious Disease"/>
            <person name="Wu L."/>
            <person name="Ma J."/>
        </authorList>
    </citation>
    <scope>NUCLEOTIDE SEQUENCE [LARGE SCALE GENOMIC DNA]</scope>
    <source>
        <strain evidence="8">IBRC 10765</strain>
    </source>
</reference>
<dbReference type="EMBL" id="JBHRYR010000003">
    <property type="protein sequence ID" value="MFC3853136.1"/>
    <property type="molecule type" value="Genomic_DNA"/>
</dbReference>
<dbReference type="GO" id="GO:0047804">
    <property type="term" value="F:cysteine-S-conjugate beta-lyase activity"/>
    <property type="evidence" value="ECO:0007669"/>
    <property type="project" value="UniProtKB-EC"/>
</dbReference>
<dbReference type="Gene3D" id="3.90.1150.10">
    <property type="entry name" value="Aspartate Aminotransferase, domain 1"/>
    <property type="match status" value="1"/>
</dbReference>
<keyword evidence="3" id="KW-0663">Pyridoxal phosphate</keyword>
<dbReference type="RefSeq" id="WP_380697262.1">
    <property type="nucleotide sequence ID" value="NZ_JBHRYR010000003.1"/>
</dbReference>
<dbReference type="InterPro" id="IPR027619">
    <property type="entry name" value="C-S_lyase_PatB-like"/>
</dbReference>
<dbReference type="SUPFAM" id="SSF53383">
    <property type="entry name" value="PLP-dependent transferases"/>
    <property type="match status" value="1"/>
</dbReference>
<dbReference type="InterPro" id="IPR015424">
    <property type="entry name" value="PyrdxlP-dep_Trfase"/>
</dbReference>
<dbReference type="NCBIfam" id="TIGR04350">
    <property type="entry name" value="C_S_lyase_PatB"/>
    <property type="match status" value="1"/>
</dbReference>
<evidence type="ECO:0000313" key="8">
    <source>
        <dbReference type="Proteomes" id="UP001595617"/>
    </source>
</evidence>
<feature type="domain" description="Aminotransferase class I/classII large" evidence="6">
    <location>
        <begin position="43"/>
        <end position="359"/>
    </location>
</feature>
<evidence type="ECO:0000256" key="1">
    <source>
        <dbReference type="ARBA" id="ARBA00001933"/>
    </source>
</evidence>
<dbReference type="InterPro" id="IPR004839">
    <property type="entry name" value="Aminotransferase_I/II_large"/>
</dbReference>
<evidence type="ECO:0000259" key="6">
    <source>
        <dbReference type="Pfam" id="PF00155"/>
    </source>
</evidence>
<proteinExistence type="inferred from homology"/>
<dbReference type="Pfam" id="PF00155">
    <property type="entry name" value="Aminotran_1_2"/>
    <property type="match status" value="1"/>
</dbReference>
<comment type="similarity">
    <text evidence="5">Belongs to the class-II pyridoxal-phosphate-dependent aminotransferase family. MalY/PatB cystathionine beta-lyase subfamily.</text>
</comment>
<dbReference type="Proteomes" id="UP001595617">
    <property type="component" value="Unassembled WGS sequence"/>
</dbReference>
<dbReference type="Gene3D" id="3.40.640.10">
    <property type="entry name" value="Type I PLP-dependent aspartate aminotransferase-like (Major domain)"/>
    <property type="match status" value="1"/>
</dbReference>
<dbReference type="InterPro" id="IPR015422">
    <property type="entry name" value="PyrdxlP-dep_Trfase_small"/>
</dbReference>
<keyword evidence="4 7" id="KW-0456">Lyase</keyword>
<keyword evidence="8" id="KW-1185">Reference proteome</keyword>
<comment type="caution">
    <text evidence="7">The sequence shown here is derived from an EMBL/GenBank/DDBJ whole genome shotgun (WGS) entry which is preliminary data.</text>
</comment>
<evidence type="ECO:0000256" key="2">
    <source>
        <dbReference type="ARBA" id="ARBA00012224"/>
    </source>
</evidence>
<gene>
    <name evidence="7" type="ORF">ACFOOG_09865</name>
</gene>
<dbReference type="PANTHER" id="PTHR43525">
    <property type="entry name" value="PROTEIN MALY"/>
    <property type="match status" value="1"/>
</dbReference>